<evidence type="ECO:0000313" key="3">
    <source>
        <dbReference type="Proteomes" id="UP000005435"/>
    </source>
</evidence>
<keyword evidence="1" id="KW-0812">Transmembrane</keyword>
<dbReference type="AlphaFoldDB" id="G8LY86"/>
<keyword evidence="1" id="KW-0472">Membrane</keyword>
<dbReference type="OrthoDB" id="9797988at2"/>
<dbReference type="Pfam" id="PF03862">
    <property type="entry name" value="SpoVAC_SpoVAEB"/>
    <property type="match status" value="1"/>
</dbReference>
<protein>
    <submittedName>
        <fullName evidence="2">Stage V sporulation protein AE</fullName>
    </submittedName>
</protein>
<feature type="transmembrane region" description="Helical" evidence="1">
    <location>
        <begin position="98"/>
        <end position="117"/>
    </location>
</feature>
<reference evidence="2 3" key="2">
    <citation type="journal article" date="2012" name="Stand. Genomic Sci.">
        <title>Complete Genome Sequence of Clostridium clariflavum DSM 19732.</title>
        <authorList>
            <person name="Izquierdo J.A."/>
            <person name="Goodwin L."/>
            <person name="Davenport K.W."/>
            <person name="Teshima H."/>
            <person name="Bruce D."/>
            <person name="Detter C."/>
            <person name="Tapia R."/>
            <person name="Han S."/>
            <person name="Land M."/>
            <person name="Hauser L."/>
            <person name="Jeffries C.D."/>
            <person name="Han J."/>
            <person name="Pitluck S."/>
            <person name="Nolan M."/>
            <person name="Chen A."/>
            <person name="Huntemann M."/>
            <person name="Mavromatis K."/>
            <person name="Mikhailova N."/>
            <person name="Liolios K."/>
            <person name="Woyke T."/>
            <person name="Lynd L.R."/>
        </authorList>
    </citation>
    <scope>NUCLEOTIDE SEQUENCE [LARGE SCALE GENOMIC DNA]</scope>
    <source>
        <strain evidence="3">DSM 19732 / NBRC 101661 / EBR45</strain>
    </source>
</reference>
<dbReference type="NCBIfam" id="TIGR02839">
    <property type="entry name" value="spore_V_AE"/>
    <property type="match status" value="1"/>
</dbReference>
<accession>G8LY86</accession>
<evidence type="ECO:0000313" key="2">
    <source>
        <dbReference type="EMBL" id="AEV67817.1"/>
    </source>
</evidence>
<dbReference type="EMBL" id="CP003065">
    <property type="protein sequence ID" value="AEV67817.1"/>
    <property type="molecule type" value="Genomic_DNA"/>
</dbReference>
<dbReference type="PANTHER" id="PTHR38450:SF2">
    <property type="entry name" value="STAGE V SPORULATION PROTEIN AEB"/>
    <property type="match status" value="1"/>
</dbReference>
<dbReference type="Proteomes" id="UP000005435">
    <property type="component" value="Chromosome"/>
</dbReference>
<keyword evidence="3" id="KW-1185">Reference proteome</keyword>
<gene>
    <name evidence="2" type="ordered locus">Clocl_1144</name>
</gene>
<evidence type="ECO:0000256" key="1">
    <source>
        <dbReference type="SAM" id="Phobius"/>
    </source>
</evidence>
<keyword evidence="1" id="KW-1133">Transmembrane helix</keyword>
<feature type="transmembrane region" description="Helical" evidence="1">
    <location>
        <begin position="6"/>
        <end position="26"/>
    </location>
</feature>
<dbReference type="InterPro" id="IPR014204">
    <property type="entry name" value="Spore_V_AE"/>
</dbReference>
<dbReference type="PANTHER" id="PTHR38450">
    <property type="entry name" value="STAGE V SPORULATION PROTEIN AC-RELATED"/>
    <property type="match status" value="1"/>
</dbReference>
<organism evidence="2 3">
    <name type="scientific">Acetivibrio clariflavus (strain DSM 19732 / NBRC 101661 / EBR45)</name>
    <name type="common">Clostridium clariflavum</name>
    <dbReference type="NCBI Taxonomy" id="720554"/>
    <lineage>
        <taxon>Bacteria</taxon>
        <taxon>Bacillati</taxon>
        <taxon>Bacillota</taxon>
        <taxon>Clostridia</taxon>
        <taxon>Eubacteriales</taxon>
        <taxon>Oscillospiraceae</taxon>
        <taxon>Acetivibrio</taxon>
    </lineage>
</organism>
<dbReference type="HOGENOM" id="CLU_112786_1_0_9"/>
<dbReference type="KEGG" id="ccl:Clocl_1144"/>
<name>G8LY86_ACECE</name>
<feature type="transmembrane region" description="Helical" evidence="1">
    <location>
        <begin position="33"/>
        <end position="53"/>
    </location>
</feature>
<dbReference type="RefSeq" id="WP_014254435.1">
    <property type="nucleotide sequence ID" value="NC_016627.1"/>
</dbReference>
<proteinExistence type="predicted"/>
<sequence>MGGNIFSYINAFIVGGIICAAGQILIDKTKLTTARILVIFVTTGAILGALGVYQKLVEIGGAGATVPLTGFGYNLVKGAFKDVENTGLLGAFTGGVKAAAAGITAAIFFGYLTSVAFTPKAKR</sequence>
<dbReference type="STRING" id="720554.Clocl_1144"/>
<dbReference type="InterPro" id="IPR005562">
    <property type="entry name" value="SpoVA"/>
</dbReference>
<reference evidence="3" key="1">
    <citation type="submission" date="2011-12" db="EMBL/GenBank/DDBJ databases">
        <title>Complete sequence of Clostridium clariflavum DSM 19732.</title>
        <authorList>
            <consortium name="US DOE Joint Genome Institute"/>
            <person name="Lucas S."/>
            <person name="Han J."/>
            <person name="Lapidus A."/>
            <person name="Cheng J.-F."/>
            <person name="Goodwin L."/>
            <person name="Pitluck S."/>
            <person name="Peters L."/>
            <person name="Teshima H."/>
            <person name="Detter J.C."/>
            <person name="Han C."/>
            <person name="Tapia R."/>
            <person name="Land M."/>
            <person name="Hauser L."/>
            <person name="Kyrpides N."/>
            <person name="Ivanova N."/>
            <person name="Pagani I."/>
            <person name="Kitzmiller T."/>
            <person name="Lynd L."/>
            <person name="Izquierdo J."/>
            <person name="Woyke T."/>
        </authorList>
    </citation>
    <scope>NUCLEOTIDE SEQUENCE [LARGE SCALE GENOMIC DNA]</scope>
    <source>
        <strain evidence="3">DSM 19732 / NBRC 101661 / EBR45</strain>
    </source>
</reference>
<dbReference type="eggNOG" id="ENOG50315MJ">
    <property type="taxonomic scope" value="Bacteria"/>
</dbReference>